<accession>A0A319EP09</accession>
<dbReference type="SUPFAM" id="SSF48264">
    <property type="entry name" value="Cytochrome P450"/>
    <property type="match status" value="1"/>
</dbReference>
<reference evidence="11 12" key="1">
    <citation type="submission" date="2018-02" db="EMBL/GenBank/DDBJ databases">
        <title>The genomes of Aspergillus section Nigri reveals drivers in fungal speciation.</title>
        <authorList>
            <consortium name="DOE Joint Genome Institute"/>
            <person name="Vesth T.C."/>
            <person name="Nybo J."/>
            <person name="Theobald S."/>
            <person name="Brandl J."/>
            <person name="Frisvad J.C."/>
            <person name="Nielsen K.F."/>
            <person name="Lyhne E.K."/>
            <person name="Kogle M.E."/>
            <person name="Kuo A."/>
            <person name="Riley R."/>
            <person name="Clum A."/>
            <person name="Nolan M."/>
            <person name="Lipzen A."/>
            <person name="Salamov A."/>
            <person name="Henrissat B."/>
            <person name="Wiebenga A."/>
            <person name="De vries R.P."/>
            <person name="Grigoriev I.V."/>
            <person name="Mortensen U.H."/>
            <person name="Andersen M.R."/>
            <person name="Baker S.E."/>
        </authorList>
    </citation>
    <scope>NUCLEOTIDE SEQUENCE [LARGE SCALE GENOMIC DNA]</scope>
    <source>
        <strain evidence="11 12">CBS 707.79</strain>
    </source>
</reference>
<keyword evidence="4 8" id="KW-0479">Metal-binding</keyword>
<dbReference type="Gene3D" id="1.10.630.10">
    <property type="entry name" value="Cytochrome P450"/>
    <property type="match status" value="1"/>
</dbReference>
<feature type="region of interest" description="Disordered" evidence="10">
    <location>
        <begin position="374"/>
        <end position="398"/>
    </location>
</feature>
<evidence type="ECO:0000256" key="10">
    <source>
        <dbReference type="SAM" id="MobiDB-lite"/>
    </source>
</evidence>
<dbReference type="GO" id="GO:0005506">
    <property type="term" value="F:iron ion binding"/>
    <property type="evidence" value="ECO:0007669"/>
    <property type="project" value="InterPro"/>
</dbReference>
<dbReference type="PRINTS" id="PR00385">
    <property type="entry name" value="P450"/>
</dbReference>
<evidence type="ECO:0000256" key="7">
    <source>
        <dbReference type="ARBA" id="ARBA00023033"/>
    </source>
</evidence>
<dbReference type="OrthoDB" id="2789670at2759"/>
<evidence type="ECO:0000256" key="2">
    <source>
        <dbReference type="ARBA" id="ARBA00010617"/>
    </source>
</evidence>
<dbReference type="InterPro" id="IPR002401">
    <property type="entry name" value="Cyt_P450_E_grp-I"/>
</dbReference>
<dbReference type="InterPro" id="IPR050364">
    <property type="entry name" value="Cytochrome_P450_fung"/>
</dbReference>
<dbReference type="VEuPathDB" id="FungiDB:BO71DRAFT_420652"/>
<dbReference type="CDD" id="cd11065">
    <property type="entry name" value="CYP64-like"/>
    <property type="match status" value="1"/>
</dbReference>
<proteinExistence type="inferred from homology"/>
<protein>
    <submittedName>
        <fullName evidence="11">O-methylsterigmatocystin oxidoreductase</fullName>
    </submittedName>
</protein>
<keyword evidence="5 9" id="KW-0560">Oxidoreductase</keyword>
<evidence type="ECO:0000313" key="12">
    <source>
        <dbReference type="Proteomes" id="UP000247810"/>
    </source>
</evidence>
<keyword evidence="12" id="KW-1185">Reference proteome</keyword>
<dbReference type="GO" id="GO:0020037">
    <property type="term" value="F:heme binding"/>
    <property type="evidence" value="ECO:0007669"/>
    <property type="project" value="InterPro"/>
</dbReference>
<dbReference type="STRING" id="1448320.A0A319EP09"/>
<evidence type="ECO:0000256" key="6">
    <source>
        <dbReference type="ARBA" id="ARBA00023004"/>
    </source>
</evidence>
<dbReference type="InterPro" id="IPR001128">
    <property type="entry name" value="Cyt_P450"/>
</dbReference>
<evidence type="ECO:0000256" key="8">
    <source>
        <dbReference type="PIRSR" id="PIRSR602401-1"/>
    </source>
</evidence>
<evidence type="ECO:0000256" key="1">
    <source>
        <dbReference type="ARBA" id="ARBA00001971"/>
    </source>
</evidence>
<dbReference type="GO" id="GO:0004497">
    <property type="term" value="F:monooxygenase activity"/>
    <property type="evidence" value="ECO:0007669"/>
    <property type="project" value="UniProtKB-KW"/>
</dbReference>
<dbReference type="EMBL" id="KZ825911">
    <property type="protein sequence ID" value="PYH92672.1"/>
    <property type="molecule type" value="Genomic_DNA"/>
</dbReference>
<dbReference type="InterPro" id="IPR017972">
    <property type="entry name" value="Cyt_P450_CS"/>
</dbReference>
<feature type="compositionally biased region" description="Low complexity" evidence="10">
    <location>
        <begin position="381"/>
        <end position="398"/>
    </location>
</feature>
<keyword evidence="7 9" id="KW-0503">Monooxygenase</keyword>
<evidence type="ECO:0000256" key="9">
    <source>
        <dbReference type="RuleBase" id="RU000461"/>
    </source>
</evidence>
<dbReference type="PANTHER" id="PTHR46300:SF7">
    <property type="entry name" value="P450, PUTATIVE (EUROFUNG)-RELATED"/>
    <property type="match status" value="1"/>
</dbReference>
<evidence type="ECO:0000313" key="11">
    <source>
        <dbReference type="EMBL" id="PYH92672.1"/>
    </source>
</evidence>
<dbReference type="Proteomes" id="UP000247810">
    <property type="component" value="Unassembled WGS sequence"/>
</dbReference>
<dbReference type="PRINTS" id="PR00463">
    <property type="entry name" value="EP450I"/>
</dbReference>
<dbReference type="PANTHER" id="PTHR46300">
    <property type="entry name" value="P450, PUTATIVE (EUROFUNG)-RELATED-RELATED"/>
    <property type="match status" value="1"/>
</dbReference>
<comment type="cofactor">
    <cofactor evidence="1 8">
        <name>heme</name>
        <dbReference type="ChEBI" id="CHEBI:30413"/>
    </cofactor>
</comment>
<keyword evidence="6 8" id="KW-0408">Iron</keyword>
<dbReference type="InterPro" id="IPR036396">
    <property type="entry name" value="Cyt_P450_sf"/>
</dbReference>
<gene>
    <name evidence="11" type="ORF">BO71DRAFT_420652</name>
</gene>
<dbReference type="Pfam" id="PF00067">
    <property type="entry name" value="p450"/>
    <property type="match status" value="1"/>
</dbReference>
<keyword evidence="3 8" id="KW-0349">Heme</keyword>
<dbReference type="PROSITE" id="PS00086">
    <property type="entry name" value="CYTOCHROME_P450"/>
    <property type="match status" value="1"/>
</dbReference>
<sequence>MSVILQAVVVVVGLFFLKKFLTPKQLPAPLPPGPKPKPIIGNLWDLPSTTERDWVHWHKHRELYGGISSVTFFGKTLIIINDANIAVELMEKRSIKYSERPAGHFPELAGMHRIITTMQYSDPRLRAQRTLFREQVGSNNSIVRFYPVQEAEEGRFLMRVLESPGNLKEHIQKQAAAIVLSITYGYTVEPHGSDPLVELVTRAMVQFGAAIKPGAWIVDSVPFLKSLPTWVPFFSFPRAAKEFKETTRAWSDQPYAFVKKQMAEGTHKPSYVSALVEKDGFPEPDSTQDELIKWTALAFYGAASDTTVATMYALFIALALFPDAQLKAQEEIDRVIGTDRLPVHTDRENLPYINAMVKEALRWHTVAPMGVAHKAKEDDISSPASPSSSSSSFPTSSTMTFTHDPKIYPSPMTFNPDRFLQTPTHIPERDPHFFSFGFGRRVCAGRTLADATLFLNIAQSLAALQIRKPRAADGTEVEIVPDFLPGLISHLGRCELDVRPRSDKHRGLIEELGRRFPFGKGDADVIREVVF</sequence>
<organism evidence="11 12">
    <name type="scientific">Aspergillus ellipticus CBS 707.79</name>
    <dbReference type="NCBI Taxonomy" id="1448320"/>
    <lineage>
        <taxon>Eukaryota</taxon>
        <taxon>Fungi</taxon>
        <taxon>Dikarya</taxon>
        <taxon>Ascomycota</taxon>
        <taxon>Pezizomycotina</taxon>
        <taxon>Eurotiomycetes</taxon>
        <taxon>Eurotiomycetidae</taxon>
        <taxon>Eurotiales</taxon>
        <taxon>Aspergillaceae</taxon>
        <taxon>Aspergillus</taxon>
        <taxon>Aspergillus subgen. Circumdati</taxon>
    </lineage>
</organism>
<evidence type="ECO:0000256" key="4">
    <source>
        <dbReference type="ARBA" id="ARBA00022723"/>
    </source>
</evidence>
<feature type="binding site" description="axial binding residue" evidence="8">
    <location>
        <position position="443"/>
    </location>
    <ligand>
        <name>heme</name>
        <dbReference type="ChEBI" id="CHEBI:30413"/>
    </ligand>
    <ligandPart>
        <name>Fe</name>
        <dbReference type="ChEBI" id="CHEBI:18248"/>
    </ligandPart>
</feature>
<evidence type="ECO:0000256" key="3">
    <source>
        <dbReference type="ARBA" id="ARBA00022617"/>
    </source>
</evidence>
<name>A0A319EP09_9EURO</name>
<dbReference type="AlphaFoldDB" id="A0A319EP09"/>
<comment type="similarity">
    <text evidence="2 9">Belongs to the cytochrome P450 family.</text>
</comment>
<evidence type="ECO:0000256" key="5">
    <source>
        <dbReference type="ARBA" id="ARBA00023002"/>
    </source>
</evidence>
<dbReference type="GO" id="GO:0016705">
    <property type="term" value="F:oxidoreductase activity, acting on paired donors, with incorporation or reduction of molecular oxygen"/>
    <property type="evidence" value="ECO:0007669"/>
    <property type="project" value="InterPro"/>
</dbReference>